<organism evidence="3 4">
    <name type="scientific">Paratrimastix pyriformis</name>
    <dbReference type="NCBI Taxonomy" id="342808"/>
    <lineage>
        <taxon>Eukaryota</taxon>
        <taxon>Metamonada</taxon>
        <taxon>Preaxostyla</taxon>
        <taxon>Paratrimastigidae</taxon>
        <taxon>Paratrimastix</taxon>
    </lineage>
</organism>
<reference evidence="3" key="1">
    <citation type="journal article" date="2022" name="bioRxiv">
        <title>Genomics of Preaxostyla Flagellates Illuminates Evolutionary Transitions and the Path Towards Mitochondrial Loss.</title>
        <authorList>
            <person name="Novak L.V.F."/>
            <person name="Treitli S.C."/>
            <person name="Pyrih J."/>
            <person name="Halakuc P."/>
            <person name="Pipaliya S.V."/>
            <person name="Vacek V."/>
            <person name="Brzon O."/>
            <person name="Soukal P."/>
            <person name="Eme L."/>
            <person name="Dacks J.B."/>
            <person name="Karnkowska A."/>
            <person name="Elias M."/>
            <person name="Hampl V."/>
        </authorList>
    </citation>
    <scope>NUCLEOTIDE SEQUENCE</scope>
    <source>
        <strain evidence="3">RCP-MX</strain>
    </source>
</reference>
<dbReference type="InterPro" id="IPR038763">
    <property type="entry name" value="DHH_sf"/>
</dbReference>
<feature type="region of interest" description="Disordered" evidence="1">
    <location>
        <begin position="322"/>
        <end position="348"/>
    </location>
</feature>
<evidence type="ECO:0000259" key="2">
    <source>
        <dbReference type="Pfam" id="PF01368"/>
    </source>
</evidence>
<dbReference type="Gene3D" id="3.90.1640.10">
    <property type="entry name" value="inorganic pyrophosphatase (n-terminal core)"/>
    <property type="match status" value="1"/>
</dbReference>
<evidence type="ECO:0000313" key="4">
    <source>
        <dbReference type="Proteomes" id="UP001141327"/>
    </source>
</evidence>
<feature type="domain" description="DDH" evidence="2">
    <location>
        <begin position="19"/>
        <end position="143"/>
    </location>
</feature>
<sequence length="529" mass="59168">MQVPVPPSRDPLLPFVGKRVYVVGHNQPDVDSTVSALLCSEWLRWRGIDAIPVRLSADPLDEITSRVTTEIGCPPFGTLQEKAQCIFLVDHNELSQSFGEERTDLEIVGIVDHHQDTGPKSKFRWILPCGCCAQLIIALMEADGYRPLLDPNPERTRLLRWALHTLLVDTGCLTTTKATPHDRALAGQWAAELGLSEDFLRSRTIIPTDLGLPLTILGRNGHKVHLCSGLKFSSAYLEVIRWDAATRDRISEVARWHAEHRDPSWALQFLLVRDFAQGRTWAVFSGPLARCCRHGMRMCDIPARLADFPPVEQTPVFPFDHHHQEDSLAHPGCCPPSTTPSPSPSPKSAAAIPFATLALSSELPMGTLDTSEEGEVFRTHYPLICSRGSRTNQFIVPPTRAQPAIMESSKPEVVQSSSPVFDPKGAIDIKIHHLSQLFNSYDPSPFLEKDLDDDAEEYIVTWARELPGKVPLSLVIHTTEETASRADVDTLRASIRKFFKSRHKGKKRDFNHLMGQGRKYLWVTSLCPW</sequence>
<comment type="caution">
    <text evidence="3">The sequence shown here is derived from an EMBL/GenBank/DDBJ whole genome shotgun (WGS) entry which is preliminary data.</text>
</comment>
<dbReference type="SUPFAM" id="SSF64182">
    <property type="entry name" value="DHH phosphoesterases"/>
    <property type="match status" value="1"/>
</dbReference>
<dbReference type="Pfam" id="PF01368">
    <property type="entry name" value="DHH"/>
    <property type="match status" value="1"/>
</dbReference>
<dbReference type="InterPro" id="IPR001667">
    <property type="entry name" value="DDH_dom"/>
</dbReference>
<evidence type="ECO:0000313" key="3">
    <source>
        <dbReference type="EMBL" id="KAJ4457777.1"/>
    </source>
</evidence>
<gene>
    <name evidence="3" type="ORF">PAPYR_6582</name>
</gene>
<accession>A0ABQ8UH98</accession>
<dbReference type="EMBL" id="JAPMOS010000039">
    <property type="protein sequence ID" value="KAJ4457777.1"/>
    <property type="molecule type" value="Genomic_DNA"/>
</dbReference>
<feature type="compositionally biased region" description="Pro residues" evidence="1">
    <location>
        <begin position="333"/>
        <end position="345"/>
    </location>
</feature>
<proteinExistence type="predicted"/>
<keyword evidence="4" id="KW-1185">Reference proteome</keyword>
<evidence type="ECO:0000256" key="1">
    <source>
        <dbReference type="SAM" id="MobiDB-lite"/>
    </source>
</evidence>
<protein>
    <recommendedName>
        <fullName evidence="2">DDH domain-containing protein</fullName>
    </recommendedName>
</protein>
<name>A0ABQ8UH98_9EUKA</name>
<dbReference type="Proteomes" id="UP001141327">
    <property type="component" value="Unassembled WGS sequence"/>
</dbReference>